<protein>
    <submittedName>
        <fullName evidence="1">Uncharacterized protein</fullName>
    </submittedName>
</protein>
<keyword evidence="2" id="KW-1185">Reference proteome</keyword>
<dbReference type="EMBL" id="JACIIV010000019">
    <property type="protein sequence ID" value="MBB6228404.1"/>
    <property type="molecule type" value="Genomic_DNA"/>
</dbReference>
<comment type="caution">
    <text evidence="1">The sequence shown here is derived from an EMBL/GenBank/DDBJ whole genome shotgun (WGS) entry which is preliminary data.</text>
</comment>
<reference evidence="1 2" key="1">
    <citation type="submission" date="2020-08" db="EMBL/GenBank/DDBJ databases">
        <title>Genomic Encyclopedia of Type Strains, Phase IV (KMG-IV): sequencing the most valuable type-strain genomes for metagenomic binning, comparative biology and taxonomic classification.</title>
        <authorList>
            <person name="Goeker M."/>
        </authorList>
    </citation>
    <scope>NUCLEOTIDE SEQUENCE [LARGE SCALE GENOMIC DNA]</scope>
    <source>
        <strain evidence="1 2">DSM 102189</strain>
    </source>
</reference>
<gene>
    <name evidence="1" type="ORF">FHS79_002591</name>
</gene>
<dbReference type="AlphaFoldDB" id="A0A841L735"/>
<accession>A0A841L735</accession>
<organism evidence="1 2">
    <name type="scientific">Polymorphobacter multimanifer</name>
    <dbReference type="NCBI Taxonomy" id="1070431"/>
    <lineage>
        <taxon>Bacteria</taxon>
        <taxon>Pseudomonadati</taxon>
        <taxon>Pseudomonadota</taxon>
        <taxon>Alphaproteobacteria</taxon>
        <taxon>Sphingomonadales</taxon>
        <taxon>Sphingosinicellaceae</taxon>
        <taxon>Polymorphobacter</taxon>
    </lineage>
</organism>
<evidence type="ECO:0000313" key="1">
    <source>
        <dbReference type="EMBL" id="MBB6228404.1"/>
    </source>
</evidence>
<proteinExistence type="predicted"/>
<dbReference type="RefSeq" id="WP_184200675.1">
    <property type="nucleotide sequence ID" value="NZ_BMOX01000158.1"/>
</dbReference>
<sequence length="196" mass="22580">MKEALLGDASGSVGLLQRMLEEACLISAVYKTQLNTIQIEDLDIVEQSRNKICTGQENRYHGFVEIVGKGFKDPERTKLKMYYHLVRVCVEASDEELLKGLDRQVLLLRIQDYEQDANLSVLSAALSRLNRLQSERKISPPVLVYNSIARKVALVDRELLFFRKYTRSDWPWQRPEYAEDMAELQFEEPAVNLDGI</sequence>
<dbReference type="Proteomes" id="UP000538147">
    <property type="component" value="Unassembled WGS sequence"/>
</dbReference>
<name>A0A841L735_9SPHN</name>
<evidence type="ECO:0000313" key="2">
    <source>
        <dbReference type="Proteomes" id="UP000538147"/>
    </source>
</evidence>